<protein>
    <submittedName>
        <fullName evidence="1">CLUMA_CG005194, isoform A</fullName>
    </submittedName>
</protein>
<evidence type="ECO:0000313" key="1">
    <source>
        <dbReference type="EMBL" id="CRK91535.1"/>
    </source>
</evidence>
<accession>A0A1J1HTY7</accession>
<dbReference type="EMBL" id="CVRI01000021">
    <property type="protein sequence ID" value="CRK91535.1"/>
    <property type="molecule type" value="Genomic_DNA"/>
</dbReference>
<sequence length="75" mass="9318">MQRMFHTFQEEKRKFSPDDRNYWLFVITLRSKRDQRSKLTLLRDNYIEPRTQEQRRVLEGQWTAIMNAIRCKALQ</sequence>
<reference evidence="1 2" key="1">
    <citation type="submission" date="2015-04" db="EMBL/GenBank/DDBJ databases">
        <authorList>
            <person name="Syromyatnikov M.Y."/>
            <person name="Popov V.N."/>
        </authorList>
    </citation>
    <scope>NUCLEOTIDE SEQUENCE [LARGE SCALE GENOMIC DNA]</scope>
</reference>
<name>A0A1J1HTY7_9DIPT</name>
<gene>
    <name evidence="1" type="ORF">CLUMA_CG005194</name>
</gene>
<dbReference type="Proteomes" id="UP000183832">
    <property type="component" value="Unassembled WGS sequence"/>
</dbReference>
<keyword evidence="2" id="KW-1185">Reference proteome</keyword>
<evidence type="ECO:0000313" key="2">
    <source>
        <dbReference type="Proteomes" id="UP000183832"/>
    </source>
</evidence>
<organism evidence="1 2">
    <name type="scientific">Clunio marinus</name>
    <dbReference type="NCBI Taxonomy" id="568069"/>
    <lineage>
        <taxon>Eukaryota</taxon>
        <taxon>Metazoa</taxon>
        <taxon>Ecdysozoa</taxon>
        <taxon>Arthropoda</taxon>
        <taxon>Hexapoda</taxon>
        <taxon>Insecta</taxon>
        <taxon>Pterygota</taxon>
        <taxon>Neoptera</taxon>
        <taxon>Endopterygota</taxon>
        <taxon>Diptera</taxon>
        <taxon>Nematocera</taxon>
        <taxon>Chironomoidea</taxon>
        <taxon>Chironomidae</taxon>
        <taxon>Clunio</taxon>
    </lineage>
</organism>
<dbReference type="AlphaFoldDB" id="A0A1J1HTY7"/>
<proteinExistence type="predicted"/>